<dbReference type="RefSeq" id="WP_125164106.1">
    <property type="nucleotide sequence ID" value="NZ_CP034234.1"/>
</dbReference>
<dbReference type="InterPro" id="IPR029018">
    <property type="entry name" value="Hex-like_dom2"/>
</dbReference>
<protein>
    <submittedName>
        <fullName evidence="7">Lacto-N-biosidase</fullName>
    </submittedName>
</protein>
<dbReference type="InterPro" id="IPR015883">
    <property type="entry name" value="Glyco_hydro_20_cat"/>
</dbReference>
<keyword evidence="2" id="KW-0378">Hydrolase</keyword>
<dbReference type="PANTHER" id="PTHR43678:SF1">
    <property type="entry name" value="BETA-N-ACETYLHEXOSAMINIDASE"/>
    <property type="match status" value="1"/>
</dbReference>
<dbReference type="KEGG" id="eri:EEI45_03085"/>
<dbReference type="Gene3D" id="3.30.379.10">
    <property type="entry name" value="Chitobiase/beta-hexosaminidase domain 2-like"/>
    <property type="match status" value="1"/>
</dbReference>
<keyword evidence="3" id="KW-0326">Glycosidase</keyword>
<accession>A0A3Q8S789</accession>
<comment type="similarity">
    <text evidence="1">Belongs to the glycosyl hydrolase 20 family.</text>
</comment>
<sequence>MESYSKRTITPEVKEYQLRDGVVQLKSKIFIKTERLISKAIYKRIQQNHKTLVDVGGEDVTTLRILPLNHENLRGSYAITIDETIKIYANDEEGPLYAVQTLLKYEQTHGELQKGKIKDEPSVEERGFHLDCGRKYFTPQWIHQLLDTLAWHNFNMLQLHFSENKGFRLECTQYPEIESQKALSLQELKEIMELADEYCIEIVPSFDSPGYLKHVLKSYPDYALPGSEGEAWDITNPDALNMIYELYDYYAEVFQKSRYFNIGGDEFIDFEQFDAFPKLKTYAQDQLDGKTGYDTYIHYLNTITSRLEAKGFTVRLWNDGLYRLNQNPAIELKTSIQVCYWTKYNRYMAPIEAFENRGIALINFHAENFYYVLHPEVGVKCIDPQGWFETWTPNHFPSNQFTPNVTGAYYSLWCDEPELQSEVEIMKQIHMPLCAMGAKSWRKESTMTYQTFIQKEQIPWTQTD</sequence>
<organism evidence="7 8">
    <name type="scientific">Erysipelothrix piscisicarius</name>
    <dbReference type="NCBI Taxonomy" id="2485784"/>
    <lineage>
        <taxon>Bacteria</taxon>
        <taxon>Bacillati</taxon>
        <taxon>Bacillota</taxon>
        <taxon>Erysipelotrichia</taxon>
        <taxon>Erysipelotrichales</taxon>
        <taxon>Erysipelotrichaceae</taxon>
        <taxon>Erysipelothrix</taxon>
    </lineage>
</organism>
<keyword evidence="8" id="KW-1185">Reference proteome</keyword>
<reference evidence="7 8" key="1">
    <citation type="journal article" date="2020" name="Int. J. Syst. Evol. Microbiol.">
        <title>Description of Erysipelothrix piscisicarius sp. nov., an emergent fish pathogen, and assessment of virulence using a tiger barb (Puntigrus tetrazona) infection model.</title>
        <authorList>
            <person name="Pomaranski E.K."/>
            <person name="Griffin M.J."/>
            <person name="Camus A.C."/>
            <person name="Armwood A.R."/>
            <person name="Shelley J."/>
            <person name="Waldbieser G.C."/>
            <person name="LaFrentz B.R."/>
            <person name="Garcia J.C."/>
            <person name="Yanong R."/>
            <person name="Soto E."/>
        </authorList>
    </citation>
    <scope>NUCLEOTIDE SEQUENCE [LARGE SCALE GENOMIC DNA]</scope>
    <source>
        <strain evidence="7 8">15TAL0474</strain>
    </source>
</reference>
<evidence type="ECO:0000256" key="1">
    <source>
        <dbReference type="ARBA" id="ARBA00006285"/>
    </source>
</evidence>
<dbReference type="GO" id="GO:0004563">
    <property type="term" value="F:beta-N-acetylhexosaminidase activity"/>
    <property type="evidence" value="ECO:0007669"/>
    <property type="project" value="InterPro"/>
</dbReference>
<evidence type="ECO:0000256" key="2">
    <source>
        <dbReference type="ARBA" id="ARBA00022801"/>
    </source>
</evidence>
<dbReference type="PANTHER" id="PTHR43678">
    <property type="entry name" value="PUTATIVE (AFU_ORTHOLOGUE AFUA_2G00640)-RELATED"/>
    <property type="match status" value="1"/>
</dbReference>
<feature type="domain" description="Glycoside hydrolase family 20 catalytic" evidence="5">
    <location>
        <begin position="126"/>
        <end position="394"/>
    </location>
</feature>
<dbReference type="Pfam" id="PF00728">
    <property type="entry name" value="Glyco_hydro_20"/>
    <property type="match status" value="1"/>
</dbReference>
<dbReference type="Proteomes" id="UP000278804">
    <property type="component" value="Chromosome"/>
</dbReference>
<dbReference type="Gene3D" id="3.20.20.80">
    <property type="entry name" value="Glycosidases"/>
    <property type="match status" value="1"/>
</dbReference>
<dbReference type="Pfam" id="PF02838">
    <property type="entry name" value="Glyco_hydro_20b"/>
    <property type="match status" value="1"/>
</dbReference>
<dbReference type="InterPro" id="IPR017853">
    <property type="entry name" value="GH"/>
</dbReference>
<dbReference type="GO" id="GO:0005975">
    <property type="term" value="P:carbohydrate metabolic process"/>
    <property type="evidence" value="ECO:0007669"/>
    <property type="project" value="InterPro"/>
</dbReference>
<gene>
    <name evidence="7" type="ORF">EEI45_03085</name>
</gene>
<feature type="active site" description="Proton donor" evidence="4">
    <location>
        <position position="266"/>
    </location>
</feature>
<evidence type="ECO:0000313" key="7">
    <source>
        <dbReference type="EMBL" id="AZK43897.1"/>
    </source>
</evidence>
<evidence type="ECO:0000259" key="5">
    <source>
        <dbReference type="Pfam" id="PF00728"/>
    </source>
</evidence>
<dbReference type="InterPro" id="IPR052764">
    <property type="entry name" value="GH20_Enzymes"/>
</dbReference>
<dbReference type="PRINTS" id="PR00738">
    <property type="entry name" value="GLHYDRLASE20"/>
</dbReference>
<proteinExistence type="inferred from homology"/>
<evidence type="ECO:0000256" key="4">
    <source>
        <dbReference type="PIRSR" id="PIRSR625705-1"/>
    </source>
</evidence>
<feature type="domain" description="Beta-hexosaminidase bacterial type N-terminal" evidence="6">
    <location>
        <begin position="8"/>
        <end position="119"/>
    </location>
</feature>
<dbReference type="SUPFAM" id="SSF55545">
    <property type="entry name" value="beta-N-acetylhexosaminidase-like domain"/>
    <property type="match status" value="1"/>
</dbReference>
<evidence type="ECO:0000313" key="8">
    <source>
        <dbReference type="Proteomes" id="UP000278804"/>
    </source>
</evidence>
<name>A0A3Q8S789_9FIRM</name>
<dbReference type="InterPro" id="IPR025705">
    <property type="entry name" value="Beta_hexosaminidase_sua/sub"/>
</dbReference>
<dbReference type="InterPro" id="IPR015882">
    <property type="entry name" value="HEX_bac_N"/>
</dbReference>
<evidence type="ECO:0000259" key="6">
    <source>
        <dbReference type="Pfam" id="PF02838"/>
    </source>
</evidence>
<evidence type="ECO:0000256" key="3">
    <source>
        <dbReference type="ARBA" id="ARBA00023295"/>
    </source>
</evidence>
<dbReference type="SUPFAM" id="SSF51445">
    <property type="entry name" value="(Trans)glycosidases"/>
    <property type="match status" value="1"/>
</dbReference>
<dbReference type="EMBL" id="CP034234">
    <property type="protein sequence ID" value="AZK43897.1"/>
    <property type="molecule type" value="Genomic_DNA"/>
</dbReference>
<dbReference type="AlphaFoldDB" id="A0A3Q8S789"/>